<dbReference type="InterPro" id="IPR003598">
    <property type="entry name" value="Ig_sub2"/>
</dbReference>
<dbReference type="Gene3D" id="2.60.40.10">
    <property type="entry name" value="Immunoglobulins"/>
    <property type="match status" value="1"/>
</dbReference>
<evidence type="ECO:0000313" key="4">
    <source>
        <dbReference type="Proteomes" id="UP000784294"/>
    </source>
</evidence>
<accession>A0A448WPL1</accession>
<organism evidence="3 4">
    <name type="scientific">Protopolystoma xenopodis</name>
    <dbReference type="NCBI Taxonomy" id="117903"/>
    <lineage>
        <taxon>Eukaryota</taxon>
        <taxon>Metazoa</taxon>
        <taxon>Spiralia</taxon>
        <taxon>Lophotrochozoa</taxon>
        <taxon>Platyhelminthes</taxon>
        <taxon>Monogenea</taxon>
        <taxon>Polyopisthocotylea</taxon>
        <taxon>Polystomatidea</taxon>
        <taxon>Polystomatidae</taxon>
        <taxon>Protopolystoma</taxon>
    </lineage>
</organism>
<name>A0A448WPL1_9PLAT</name>
<dbReference type="InterPro" id="IPR013783">
    <property type="entry name" value="Ig-like_fold"/>
</dbReference>
<evidence type="ECO:0000259" key="2">
    <source>
        <dbReference type="PROSITE" id="PS50835"/>
    </source>
</evidence>
<dbReference type="PROSITE" id="PS50835">
    <property type="entry name" value="IG_LIKE"/>
    <property type="match status" value="1"/>
</dbReference>
<dbReference type="EMBL" id="CAAALY010030532">
    <property type="protein sequence ID" value="VEL16966.1"/>
    <property type="molecule type" value="Genomic_DNA"/>
</dbReference>
<evidence type="ECO:0000256" key="1">
    <source>
        <dbReference type="SAM" id="MobiDB-lite"/>
    </source>
</evidence>
<protein>
    <recommendedName>
        <fullName evidence="2">Ig-like domain-containing protein</fullName>
    </recommendedName>
</protein>
<dbReference type="SUPFAM" id="SSF48726">
    <property type="entry name" value="Immunoglobulin"/>
    <property type="match status" value="1"/>
</dbReference>
<dbReference type="Pfam" id="PF13927">
    <property type="entry name" value="Ig_3"/>
    <property type="match status" value="1"/>
</dbReference>
<dbReference type="Proteomes" id="UP000784294">
    <property type="component" value="Unassembled WGS sequence"/>
</dbReference>
<feature type="region of interest" description="Disordered" evidence="1">
    <location>
        <begin position="65"/>
        <end position="85"/>
    </location>
</feature>
<feature type="domain" description="Ig-like" evidence="2">
    <location>
        <begin position="1"/>
        <end position="80"/>
    </location>
</feature>
<keyword evidence="4" id="KW-1185">Reference proteome</keyword>
<reference evidence="3" key="1">
    <citation type="submission" date="2018-11" db="EMBL/GenBank/DDBJ databases">
        <authorList>
            <consortium name="Pathogen Informatics"/>
        </authorList>
    </citation>
    <scope>NUCLEOTIDE SEQUENCE</scope>
</reference>
<dbReference type="SMART" id="SM00408">
    <property type="entry name" value="IGc2"/>
    <property type="match status" value="1"/>
</dbReference>
<dbReference type="InterPro" id="IPR007110">
    <property type="entry name" value="Ig-like_dom"/>
</dbReference>
<dbReference type="AlphaFoldDB" id="A0A448WPL1"/>
<gene>
    <name evidence="3" type="ORF">PXEA_LOCUS10406</name>
</gene>
<dbReference type="InterPro" id="IPR036179">
    <property type="entry name" value="Ig-like_dom_sf"/>
</dbReference>
<evidence type="ECO:0000313" key="3">
    <source>
        <dbReference type="EMBL" id="VEL16966.1"/>
    </source>
</evidence>
<sequence length="117" mass="13009">MAGQPVNMTCTAAQSPLSPWYTFTWYRQGDSLPPAHAVVQVSETVSVLTLMPATAEDNGVYACAVRRDDGSPSPMPQEASSKSNNFERDPAIMKIELIVHRKCRNFMFYCYLSSNNL</sequence>
<comment type="caution">
    <text evidence="3">The sequence shown here is derived from an EMBL/GenBank/DDBJ whole genome shotgun (WGS) entry which is preliminary data.</text>
</comment>
<dbReference type="CDD" id="cd00096">
    <property type="entry name" value="Ig"/>
    <property type="match status" value="1"/>
</dbReference>
<proteinExistence type="predicted"/>